<dbReference type="PANTHER" id="PTHR10934:SF2">
    <property type="entry name" value="LARGE RIBOSOMAL SUBUNIT PROTEIN EL18"/>
    <property type="match status" value="1"/>
</dbReference>
<accession>A0A4W2I1L1</accession>
<evidence type="ECO:0000313" key="7">
    <source>
        <dbReference type="Proteomes" id="UP000429181"/>
    </source>
</evidence>
<reference evidence="6" key="2">
    <citation type="submission" date="2025-08" db="UniProtKB">
        <authorList>
            <consortium name="Ensembl"/>
        </authorList>
    </citation>
    <scope>IDENTIFICATION</scope>
</reference>
<dbReference type="InterPro" id="IPR036227">
    <property type="entry name" value="Ribosomal_uL15/eL18_sf"/>
</dbReference>
<dbReference type="GO" id="GO:0003723">
    <property type="term" value="F:RNA binding"/>
    <property type="evidence" value="ECO:0007669"/>
    <property type="project" value="TreeGrafter"/>
</dbReference>
<reference evidence="6 7" key="1">
    <citation type="submission" date="2018-11" db="EMBL/GenBank/DDBJ databases">
        <title>Haplotype-resolved cattle genomes.</title>
        <authorList>
            <person name="Low W.Y."/>
            <person name="Tearle R."/>
            <person name="Bickhart D.M."/>
            <person name="Rosen B.D."/>
            <person name="Koren S."/>
            <person name="Rhie A."/>
            <person name="Hiendleder S."/>
            <person name="Phillippy A.M."/>
            <person name="Smith T.P.L."/>
            <person name="Williams J.L."/>
        </authorList>
    </citation>
    <scope>NUCLEOTIDE SEQUENCE [LARGE SCALE GENOMIC DNA]</scope>
</reference>
<name>A0A4W2I1L1_BOBOX</name>
<dbReference type="GO" id="GO:0003735">
    <property type="term" value="F:structural constituent of ribosome"/>
    <property type="evidence" value="ECO:0007669"/>
    <property type="project" value="InterPro"/>
</dbReference>
<proteinExistence type="inferred from homology"/>
<dbReference type="GO" id="GO:0022625">
    <property type="term" value="C:cytosolic large ribosomal subunit"/>
    <property type="evidence" value="ECO:0007669"/>
    <property type="project" value="TreeGrafter"/>
</dbReference>
<dbReference type="InterPro" id="IPR000039">
    <property type="entry name" value="Ribosomal_eL18"/>
</dbReference>
<evidence type="ECO:0000256" key="1">
    <source>
        <dbReference type="ARBA" id="ARBA00006815"/>
    </source>
</evidence>
<dbReference type="InterPro" id="IPR021131">
    <property type="entry name" value="Ribosomal_uL15/eL18"/>
</dbReference>
<dbReference type="GO" id="GO:0006412">
    <property type="term" value="P:translation"/>
    <property type="evidence" value="ECO:0007669"/>
    <property type="project" value="InterPro"/>
</dbReference>
<dbReference type="PANTHER" id="PTHR10934">
    <property type="entry name" value="60S RIBOSOMAL PROTEIN L18"/>
    <property type="match status" value="1"/>
</dbReference>
<dbReference type="Pfam" id="PF17135">
    <property type="entry name" value="Ribosomal_L18"/>
    <property type="match status" value="2"/>
</dbReference>
<organism evidence="6 7">
    <name type="scientific">Bos indicus x Bos taurus</name>
    <name type="common">Hybrid cattle</name>
    <dbReference type="NCBI Taxonomy" id="30522"/>
    <lineage>
        <taxon>Eukaryota</taxon>
        <taxon>Metazoa</taxon>
        <taxon>Chordata</taxon>
        <taxon>Craniata</taxon>
        <taxon>Vertebrata</taxon>
        <taxon>Euteleostomi</taxon>
        <taxon>Mammalia</taxon>
        <taxon>Eutheria</taxon>
        <taxon>Laurasiatheria</taxon>
        <taxon>Artiodactyla</taxon>
        <taxon>Ruminantia</taxon>
        <taxon>Pecora</taxon>
        <taxon>Bovidae</taxon>
        <taxon>Bovinae</taxon>
        <taxon>Bos</taxon>
    </lineage>
</organism>
<evidence type="ECO:0000256" key="4">
    <source>
        <dbReference type="ARBA" id="ARBA00023274"/>
    </source>
</evidence>
<dbReference type="Gene3D" id="3.100.10.10">
    <property type="match status" value="2"/>
</dbReference>
<evidence type="ECO:0000259" key="5">
    <source>
        <dbReference type="Pfam" id="PF17135"/>
    </source>
</evidence>
<protein>
    <recommendedName>
        <fullName evidence="5">Large ribosomal subunit protein uL15/eL18 domain-containing protein</fullName>
    </recommendedName>
</protein>
<feature type="domain" description="Large ribosomal subunit protein uL15/eL18" evidence="5">
    <location>
        <begin position="8"/>
        <end position="43"/>
    </location>
</feature>
<dbReference type="AlphaFoldDB" id="A0A4W2I1L1"/>
<feature type="domain" description="Large ribosomal subunit protein uL15/eL18" evidence="5">
    <location>
        <begin position="49"/>
        <end position="109"/>
    </location>
</feature>
<dbReference type="GeneTree" id="ENSGT00390000012976"/>
<keyword evidence="4" id="KW-0687">Ribonucleoprotein</keyword>
<dbReference type="Proteomes" id="UP000429181">
    <property type="component" value="Chromosome 22"/>
</dbReference>
<comment type="subunit">
    <text evidence="2">Component of the large ribosomal subunit.</text>
</comment>
<sequence>MGADILHSKDQDIYLRLLVKRCRFLVRQTNYTFNQVVLKRFHQGTQVYVQEVPKLKVCALCVSSGTQSCILQAGDKILTFEQLSLDFPKGCGTILSGPRKGREVYRARSLIFLPGKSHGRKSLVGYSPWGHKESDATERLSFFSPLQV</sequence>
<keyword evidence="3" id="KW-0689">Ribosomal protein</keyword>
<evidence type="ECO:0000313" key="6">
    <source>
        <dbReference type="Ensembl" id="ENSBIXP00005036069.1"/>
    </source>
</evidence>
<evidence type="ECO:0000256" key="2">
    <source>
        <dbReference type="ARBA" id="ARBA00011133"/>
    </source>
</evidence>
<evidence type="ECO:0000256" key="3">
    <source>
        <dbReference type="ARBA" id="ARBA00022980"/>
    </source>
</evidence>
<dbReference type="Ensembl" id="ENSBIXT00005023130.1">
    <property type="protein sequence ID" value="ENSBIXP00005036069.1"/>
    <property type="gene ID" value="ENSBIXG00005017492.1"/>
</dbReference>
<comment type="similarity">
    <text evidence="1">Belongs to the eukaryotic ribosomal protein eL18 family.</text>
</comment>
<dbReference type="SUPFAM" id="SSF52080">
    <property type="entry name" value="Ribosomal proteins L15p and L18e"/>
    <property type="match status" value="1"/>
</dbReference>